<reference evidence="2 3" key="1">
    <citation type="submission" date="2016-10" db="EMBL/GenBank/DDBJ databases">
        <authorList>
            <person name="de Groot N.N."/>
        </authorList>
    </citation>
    <scope>NUCLEOTIDE SEQUENCE [LARGE SCALE GENOMIC DNA]</scope>
    <source>
        <strain evidence="2 3">MP1X4</strain>
    </source>
</reference>
<dbReference type="AlphaFoldDB" id="A0A1H2BV93"/>
<keyword evidence="3" id="KW-1185">Reference proteome</keyword>
<dbReference type="STRING" id="652787.SAMN05216490_4373"/>
<evidence type="ECO:0000313" key="3">
    <source>
        <dbReference type="Proteomes" id="UP000199679"/>
    </source>
</evidence>
<keyword evidence="1" id="KW-0732">Signal</keyword>
<sequence>MKTIVKQLRQIIITALLISAALPVFAQTKRHGINSQHKDFYQLLRDANLTFKLPSGCKEISPVNNEYFSFDFAMEIPGKDFEMWLQVKSQRQNWNSYEHSQYNKERELANPDSMYKEISQAIAISLSGDTSYLVRNMPPDILARYNADAGKSYLVNLLNMRVTKHYKYALIIALQQNHTGTLVAVYFTNEKDPDFYKDVNRAGSCLKFIPPATD</sequence>
<dbReference type="Proteomes" id="UP000199679">
    <property type="component" value="Chromosome I"/>
</dbReference>
<feature type="chain" id="PRO_5009270465" evidence="1">
    <location>
        <begin position="27"/>
        <end position="214"/>
    </location>
</feature>
<protein>
    <submittedName>
        <fullName evidence="2">Uncharacterized protein</fullName>
    </submittedName>
</protein>
<organism evidence="2 3">
    <name type="scientific">Mucilaginibacter mallensis</name>
    <dbReference type="NCBI Taxonomy" id="652787"/>
    <lineage>
        <taxon>Bacteria</taxon>
        <taxon>Pseudomonadati</taxon>
        <taxon>Bacteroidota</taxon>
        <taxon>Sphingobacteriia</taxon>
        <taxon>Sphingobacteriales</taxon>
        <taxon>Sphingobacteriaceae</taxon>
        <taxon>Mucilaginibacter</taxon>
    </lineage>
</organism>
<name>A0A1H2BV93_MUCMA</name>
<feature type="signal peptide" evidence="1">
    <location>
        <begin position="1"/>
        <end position="26"/>
    </location>
</feature>
<gene>
    <name evidence="2" type="ORF">SAMN05216490_4373</name>
</gene>
<dbReference type="EMBL" id="LT629740">
    <property type="protein sequence ID" value="SDT61977.1"/>
    <property type="molecule type" value="Genomic_DNA"/>
</dbReference>
<evidence type="ECO:0000313" key="2">
    <source>
        <dbReference type="EMBL" id="SDT61977.1"/>
    </source>
</evidence>
<proteinExistence type="predicted"/>
<evidence type="ECO:0000256" key="1">
    <source>
        <dbReference type="SAM" id="SignalP"/>
    </source>
</evidence>
<dbReference type="RefSeq" id="WP_091378110.1">
    <property type="nucleotide sequence ID" value="NZ_LT629740.1"/>
</dbReference>
<accession>A0A1H2BV93</accession>
<dbReference type="OrthoDB" id="797448at2"/>